<dbReference type="SUPFAM" id="SSF141868">
    <property type="entry name" value="EAL domain-like"/>
    <property type="match status" value="1"/>
</dbReference>
<dbReference type="Gene3D" id="3.20.20.450">
    <property type="entry name" value="EAL domain"/>
    <property type="match status" value="1"/>
</dbReference>
<name>A0A7X0BTP1_9PSED</name>
<keyword evidence="1" id="KW-1133">Transmembrane helix</keyword>
<dbReference type="CDD" id="cd01948">
    <property type="entry name" value="EAL"/>
    <property type="match status" value="1"/>
</dbReference>
<evidence type="ECO:0000256" key="1">
    <source>
        <dbReference type="SAM" id="Phobius"/>
    </source>
</evidence>
<evidence type="ECO:0000259" key="3">
    <source>
        <dbReference type="PROSITE" id="PS50887"/>
    </source>
</evidence>
<feature type="domain" description="GGDEF" evidence="3">
    <location>
        <begin position="231"/>
        <end position="364"/>
    </location>
</feature>
<feature type="transmembrane region" description="Helical" evidence="1">
    <location>
        <begin position="49"/>
        <end position="66"/>
    </location>
</feature>
<dbReference type="PANTHER" id="PTHR44757:SF2">
    <property type="entry name" value="BIOFILM ARCHITECTURE MAINTENANCE PROTEIN MBAA"/>
    <property type="match status" value="1"/>
</dbReference>
<keyword evidence="1" id="KW-0812">Transmembrane</keyword>
<evidence type="ECO:0000313" key="4">
    <source>
        <dbReference type="EMBL" id="MBB6342699.1"/>
    </source>
</evidence>
<sequence length="633" mass="69256">MIAPESPSSAGNPLQVLQHHRLGQLLKILLVAMSLIGLSNVYFGNWLTLALIGLAGGLLFSSYRLLQRGRSDEAAALMLWTLTSLVSLIMWVDLGLRDSGLLAYPGFLVFAAILASRRTFFALLAFMLANVSLLALGNLQGWHVNRLPPVRIGTWIDIICILSVIASAVWLLAGDLRRALLRLGEENQRVRQSQAQIEFLAQHDALTQLPNRVLARARCDQALIQARRDGGGAALLFLDLDNFKTLNDSLGHGAGDRLLQHVAEQLRCGTRSGDTVCRQSGDEFLVVLGDIADADAVAAIATQLLELLALPLDIEGIEVSATCSLGIALYPVDGEDFDTLLKKADIAMYRAKDSGRNNFRFYDAQMNTSVLEHLQLITAMRLGFSRGEFSLHYQAQYDLRSGRVIGAEALLRWQHPQLGQVSPAVFIPLAEKSGLIIELGAWVLQQACAQAAQWHAEGLSLVMAVNLSPLQMRRHDIDQVVVQALQNSGLPAELLELEMTESMLIDDSNGLTEMLGRLRALGITLAIDDFGTGYSNLAYLKRFDVEALKIDQSFVRRLCEDSQDEAIVRAIIQMAASLNLHTVAEGIEDAATLQRLRELGCTRGQGFYWAPALPAARFAERVRAPLAAAVPQS</sequence>
<dbReference type="Gene3D" id="3.30.70.270">
    <property type="match status" value="1"/>
</dbReference>
<dbReference type="PROSITE" id="PS50887">
    <property type="entry name" value="GGDEF"/>
    <property type="match status" value="1"/>
</dbReference>
<accession>A0A7X0BTP1</accession>
<feature type="transmembrane region" description="Helical" evidence="1">
    <location>
        <begin position="120"/>
        <end position="140"/>
    </location>
</feature>
<feature type="domain" description="EAL" evidence="2">
    <location>
        <begin position="373"/>
        <end position="626"/>
    </location>
</feature>
<gene>
    <name evidence="4" type="ORF">HNP49_002881</name>
</gene>
<feature type="transmembrane region" description="Helical" evidence="1">
    <location>
        <begin position="152"/>
        <end position="173"/>
    </location>
</feature>
<dbReference type="RefSeq" id="WP_184684391.1">
    <property type="nucleotide sequence ID" value="NZ_JACHLL010000005.1"/>
</dbReference>
<dbReference type="InterPro" id="IPR052155">
    <property type="entry name" value="Biofilm_reg_signaling"/>
</dbReference>
<proteinExistence type="predicted"/>
<dbReference type="InterPro" id="IPR001633">
    <property type="entry name" value="EAL_dom"/>
</dbReference>
<dbReference type="SMART" id="SM00267">
    <property type="entry name" value="GGDEF"/>
    <property type="match status" value="1"/>
</dbReference>
<protein>
    <submittedName>
        <fullName evidence="4">Diguanylate cyclase (GGDEF)-like protein</fullName>
    </submittedName>
</protein>
<dbReference type="PANTHER" id="PTHR44757">
    <property type="entry name" value="DIGUANYLATE CYCLASE DGCP"/>
    <property type="match status" value="1"/>
</dbReference>
<dbReference type="InterPro" id="IPR035919">
    <property type="entry name" value="EAL_sf"/>
</dbReference>
<dbReference type="EMBL" id="JACHLL010000005">
    <property type="protein sequence ID" value="MBB6342699.1"/>
    <property type="molecule type" value="Genomic_DNA"/>
</dbReference>
<keyword evidence="5" id="KW-1185">Reference proteome</keyword>
<dbReference type="InterPro" id="IPR000160">
    <property type="entry name" value="GGDEF_dom"/>
</dbReference>
<dbReference type="SUPFAM" id="SSF55073">
    <property type="entry name" value="Nucleotide cyclase"/>
    <property type="match status" value="1"/>
</dbReference>
<comment type="caution">
    <text evidence="4">The sequence shown here is derived from an EMBL/GenBank/DDBJ whole genome shotgun (WGS) entry which is preliminary data.</text>
</comment>
<dbReference type="AlphaFoldDB" id="A0A7X0BTP1"/>
<dbReference type="InterPro" id="IPR043128">
    <property type="entry name" value="Rev_trsase/Diguanyl_cyclase"/>
</dbReference>
<dbReference type="SMART" id="SM00052">
    <property type="entry name" value="EAL"/>
    <property type="match status" value="1"/>
</dbReference>
<dbReference type="Pfam" id="PF00990">
    <property type="entry name" value="GGDEF"/>
    <property type="match status" value="1"/>
</dbReference>
<dbReference type="InterPro" id="IPR029787">
    <property type="entry name" value="Nucleotide_cyclase"/>
</dbReference>
<dbReference type="CDD" id="cd01949">
    <property type="entry name" value="GGDEF"/>
    <property type="match status" value="1"/>
</dbReference>
<dbReference type="Proteomes" id="UP000557193">
    <property type="component" value="Unassembled WGS sequence"/>
</dbReference>
<organism evidence="4 5">
    <name type="scientific">Pseudomonas fluvialis</name>
    <dbReference type="NCBI Taxonomy" id="1793966"/>
    <lineage>
        <taxon>Bacteria</taxon>
        <taxon>Pseudomonadati</taxon>
        <taxon>Pseudomonadota</taxon>
        <taxon>Gammaproteobacteria</taxon>
        <taxon>Pseudomonadales</taxon>
        <taxon>Pseudomonadaceae</taxon>
        <taxon>Pseudomonas</taxon>
    </lineage>
</organism>
<keyword evidence="1" id="KW-0472">Membrane</keyword>
<dbReference type="NCBIfam" id="TIGR00254">
    <property type="entry name" value="GGDEF"/>
    <property type="match status" value="1"/>
</dbReference>
<evidence type="ECO:0000313" key="5">
    <source>
        <dbReference type="Proteomes" id="UP000557193"/>
    </source>
</evidence>
<evidence type="ECO:0000259" key="2">
    <source>
        <dbReference type="PROSITE" id="PS50883"/>
    </source>
</evidence>
<reference evidence="4 5" key="1">
    <citation type="submission" date="2020-08" db="EMBL/GenBank/DDBJ databases">
        <title>Functional genomics of gut bacteria from endangered species of beetles.</title>
        <authorList>
            <person name="Carlos-Shanley C."/>
        </authorList>
    </citation>
    <scope>NUCLEOTIDE SEQUENCE [LARGE SCALE GENOMIC DNA]</scope>
    <source>
        <strain evidence="4 5">S00202</strain>
    </source>
</reference>
<feature type="transmembrane region" description="Helical" evidence="1">
    <location>
        <begin position="73"/>
        <end position="92"/>
    </location>
</feature>
<dbReference type="Pfam" id="PF00563">
    <property type="entry name" value="EAL"/>
    <property type="match status" value="1"/>
</dbReference>
<dbReference type="PROSITE" id="PS50883">
    <property type="entry name" value="EAL"/>
    <property type="match status" value="1"/>
</dbReference>